<dbReference type="GO" id="GO:0009507">
    <property type="term" value="C:chloroplast"/>
    <property type="evidence" value="ECO:0007669"/>
    <property type="project" value="UniProtKB-ARBA"/>
</dbReference>
<evidence type="ECO:0000313" key="3">
    <source>
        <dbReference type="EMBL" id="KAG6678649.1"/>
    </source>
</evidence>
<dbReference type="SUPFAM" id="SSF81296">
    <property type="entry name" value="E set domains"/>
    <property type="match status" value="1"/>
</dbReference>
<dbReference type="InterPro" id="IPR032640">
    <property type="entry name" value="AMPK1_CBM"/>
</dbReference>
<reference evidence="3" key="1">
    <citation type="submission" date="2021-01" db="EMBL/GenBank/DDBJ databases">
        <authorList>
            <person name="Lovell J.T."/>
            <person name="Bentley N."/>
            <person name="Bhattarai G."/>
            <person name="Jenkins J.W."/>
            <person name="Sreedasyam A."/>
            <person name="Alarcon Y."/>
            <person name="Bock C."/>
            <person name="Boston L."/>
            <person name="Carlson J."/>
            <person name="Cervantes K."/>
            <person name="Clermont K."/>
            <person name="Krom N."/>
            <person name="Kubenka K."/>
            <person name="Mamidi S."/>
            <person name="Mattison C."/>
            <person name="Monteros M."/>
            <person name="Pisani C."/>
            <person name="Plott C."/>
            <person name="Rajasekar S."/>
            <person name="Rhein H.S."/>
            <person name="Rohla C."/>
            <person name="Song M."/>
            <person name="Hilaire R.S."/>
            <person name="Shu S."/>
            <person name="Wells L."/>
            <person name="Wang X."/>
            <person name="Webber J."/>
            <person name="Heerema R.J."/>
            <person name="Klein P."/>
            <person name="Conner P."/>
            <person name="Grauke L."/>
            <person name="Grimwood J."/>
            <person name="Schmutz J."/>
            <person name="Randall J.J."/>
        </authorList>
    </citation>
    <scope>NUCLEOTIDE SEQUENCE</scope>
    <source>
        <tissue evidence="3">Leaf</tissue>
    </source>
</reference>
<dbReference type="EMBL" id="CM031838">
    <property type="protein sequence ID" value="KAG6678649.1"/>
    <property type="molecule type" value="Genomic_DNA"/>
</dbReference>
<evidence type="ECO:0000259" key="2">
    <source>
        <dbReference type="Pfam" id="PF16561"/>
    </source>
</evidence>
<feature type="compositionally biased region" description="Polar residues" evidence="1">
    <location>
        <begin position="87"/>
        <end position="97"/>
    </location>
</feature>
<organism evidence="3 4">
    <name type="scientific">Carya illinoinensis</name>
    <name type="common">Pecan</name>
    <dbReference type="NCBI Taxonomy" id="32201"/>
    <lineage>
        <taxon>Eukaryota</taxon>
        <taxon>Viridiplantae</taxon>
        <taxon>Streptophyta</taxon>
        <taxon>Embryophyta</taxon>
        <taxon>Tracheophyta</taxon>
        <taxon>Spermatophyta</taxon>
        <taxon>Magnoliopsida</taxon>
        <taxon>eudicotyledons</taxon>
        <taxon>Gunneridae</taxon>
        <taxon>Pentapetalae</taxon>
        <taxon>rosids</taxon>
        <taxon>fabids</taxon>
        <taxon>Fagales</taxon>
        <taxon>Juglandaceae</taxon>
        <taxon>Carya</taxon>
    </lineage>
</organism>
<feature type="region of interest" description="Disordered" evidence="1">
    <location>
        <begin position="1"/>
        <end position="104"/>
    </location>
</feature>
<evidence type="ECO:0000256" key="1">
    <source>
        <dbReference type="SAM" id="MobiDB-lite"/>
    </source>
</evidence>
<name>A0A922AC77_CARIL</name>
<evidence type="ECO:0000313" key="4">
    <source>
        <dbReference type="Proteomes" id="UP000811246"/>
    </source>
</evidence>
<dbReference type="PANTHER" id="PTHR46316">
    <property type="entry name" value="SNF1-RELATED PROTEIN KINASE REGULATORY SUBUNIT BETA-1"/>
    <property type="match status" value="1"/>
</dbReference>
<dbReference type="CDD" id="cd02859">
    <property type="entry name" value="E_set_AMPKbeta_like_N"/>
    <property type="match status" value="1"/>
</dbReference>
<proteinExistence type="predicted"/>
<gene>
    <name evidence="3" type="ORF">I3842_14G091700</name>
</gene>
<comment type="caution">
    <text evidence="3">The sequence shown here is derived from an EMBL/GenBank/DDBJ whole genome shotgun (WGS) entry which is preliminary data.</text>
</comment>
<dbReference type="Gene3D" id="2.60.40.10">
    <property type="entry name" value="Immunoglobulins"/>
    <property type="match status" value="1"/>
</dbReference>
<dbReference type="Pfam" id="PF16561">
    <property type="entry name" value="AMPK1_CBM"/>
    <property type="match status" value="1"/>
</dbReference>
<dbReference type="InterPro" id="IPR014756">
    <property type="entry name" value="Ig_E-set"/>
</dbReference>
<dbReference type="AlphaFoldDB" id="A0A922AC77"/>
<sequence length="256" mass="28139">MGNANGTEGGSGIGRDDEDPLSGRRSNGESGFGYNHAPNSHPAGRVPSSDSMGNNTPPQSPRRSRSPVLFAPQVPLAPLPRDDGPPFSNSIWQNESQGVVDHPPERGIPTMITWSYGGSNVAVEGSWDNWKSKKFLQRSGKDHSILLVLPSGIFHYRFIVDGEWRYIPDLPFEADEIGRVCNLLDVHVYVLLLLHLASIFSSSLLSLSHSQDHSGGGCKKGGYVLKHANQTCSCDKEQERQRLTRKCYASMYMGYL</sequence>
<feature type="domain" description="AMP-activated protein kinase glycogen-binding" evidence="2">
    <location>
        <begin position="108"/>
        <end position="187"/>
    </location>
</feature>
<dbReference type="Proteomes" id="UP000811246">
    <property type="component" value="Chromosome 14"/>
</dbReference>
<dbReference type="PANTHER" id="PTHR46316:SF9">
    <property type="entry name" value="SNF1-RELATED PROTEIN KINASE REGULATORY SUBUNIT BETA-1"/>
    <property type="match status" value="1"/>
</dbReference>
<dbReference type="InterPro" id="IPR043554">
    <property type="entry name" value="KINB"/>
</dbReference>
<accession>A0A922AC77</accession>
<protein>
    <recommendedName>
        <fullName evidence="2">AMP-activated protein kinase glycogen-binding domain-containing protein</fullName>
    </recommendedName>
</protein>
<dbReference type="InterPro" id="IPR013783">
    <property type="entry name" value="Ig-like_fold"/>
</dbReference>